<sequence>MRRSDASEVDKMEGHLSSCRGDYSLVEREAGFPLLILDVACARSGQPLVVPCMAPLLVKLQCSSMDTVLSLNTAFACFVFEEGPVKEEE</sequence>
<evidence type="ECO:0000313" key="1">
    <source>
        <dbReference type="EMBL" id="KAG0480394.1"/>
    </source>
</evidence>
<reference evidence="3 4" key="1">
    <citation type="journal article" date="2020" name="Nat. Food">
        <title>A phased Vanilla planifolia genome enables genetic improvement of flavour and production.</title>
        <authorList>
            <person name="Hasing T."/>
            <person name="Tang H."/>
            <person name="Brym M."/>
            <person name="Khazi F."/>
            <person name="Huang T."/>
            <person name="Chambers A.H."/>
        </authorList>
    </citation>
    <scope>NUCLEOTIDE SEQUENCE [LARGE SCALE GENOMIC DNA]</scope>
    <source>
        <tissue evidence="2">Leaf</tissue>
    </source>
</reference>
<dbReference type="Proteomes" id="UP000639772">
    <property type="component" value="Unassembled WGS sequence"/>
</dbReference>
<organism evidence="2 4">
    <name type="scientific">Vanilla planifolia</name>
    <name type="common">Vanilla</name>
    <dbReference type="NCBI Taxonomy" id="51239"/>
    <lineage>
        <taxon>Eukaryota</taxon>
        <taxon>Viridiplantae</taxon>
        <taxon>Streptophyta</taxon>
        <taxon>Embryophyta</taxon>
        <taxon>Tracheophyta</taxon>
        <taxon>Spermatophyta</taxon>
        <taxon>Magnoliopsida</taxon>
        <taxon>Liliopsida</taxon>
        <taxon>Asparagales</taxon>
        <taxon>Orchidaceae</taxon>
        <taxon>Vanilloideae</taxon>
        <taxon>Vanilleae</taxon>
        <taxon>Vanilla</taxon>
    </lineage>
</organism>
<accession>A0A835QZZ7</accession>
<name>A0A835QZZ7_VANPL</name>
<dbReference type="EMBL" id="JADCNM010000005">
    <property type="protein sequence ID" value="KAG0482870.1"/>
    <property type="molecule type" value="Genomic_DNA"/>
</dbReference>
<evidence type="ECO:0000313" key="3">
    <source>
        <dbReference type="Proteomes" id="UP000636800"/>
    </source>
</evidence>
<dbReference type="AlphaFoldDB" id="A0A835QZZ7"/>
<evidence type="ECO:0000313" key="4">
    <source>
        <dbReference type="Proteomes" id="UP000639772"/>
    </source>
</evidence>
<protein>
    <submittedName>
        <fullName evidence="2">Uncharacterized protein</fullName>
    </submittedName>
</protein>
<evidence type="ECO:0000313" key="2">
    <source>
        <dbReference type="EMBL" id="KAG0482870.1"/>
    </source>
</evidence>
<gene>
    <name evidence="2" type="ORF">HPP92_010954</name>
    <name evidence="1" type="ORF">HPP92_011252</name>
</gene>
<comment type="caution">
    <text evidence="2">The sequence shown here is derived from an EMBL/GenBank/DDBJ whole genome shotgun (WGS) entry which is preliminary data.</text>
</comment>
<dbReference type="EMBL" id="JADCNL010000005">
    <property type="protein sequence ID" value="KAG0480394.1"/>
    <property type="molecule type" value="Genomic_DNA"/>
</dbReference>
<dbReference type="Proteomes" id="UP000636800">
    <property type="component" value="Chromosome 5"/>
</dbReference>
<keyword evidence="3" id="KW-1185">Reference proteome</keyword>
<proteinExistence type="predicted"/>